<sequence>MINFRQRGVLLVATPLLLVLIAVFTTLLIDGSRLLLIQSEMQSIVNSAATAAADEAQTCSGEPASYIRMQSRGLQAAMAAGFDGESSDLEVIPGLLVAGSTTTSPMNFVSKNTSTEMAQTNASWVRYSRSEPVSALLPEAIFPPVTLTAEAAARKEVFAILSSQGSTATVEGGLLGGLVGQLIGVPGYSLDATSLQSLESTTVGIGEMLTEMGVSDLTALVDEPLLDVLSAVVNVVGGVATPVGSIVDDLTGAIGLGGLSAAAVFEVAGEVPDVSQSSFPLYDFVTSVVLNSARALNQTSASLVSLGLDTSDSTLLAGLVQSIGLLGNVDLTLGLVVDEPTKIVVGPARQNEQGEWLTTIRSSDITLEAAVNVELATGVLGSLVDTLSLGLLQLSVLDNISVPLAVSVGGGQATLVNADCAKGSLNEAEFDFLVQDGVADIQTGTVNDVTGVVTPAPLSATILRLKPLLLPGVNVCLDADLEVNLASAAAGQVLESYNLHCPSGQCDIETVNASDNSLQGLDIRVRNLALDCGQGGLSGLISGVISGLVTPLTALLSDVTEPVIRQVVSPLLAALGADLGGMQLRVLGAEQTGSQLVEQAVFVQ</sequence>
<name>A0A0P8D075_9GAMM</name>
<evidence type="ECO:0000313" key="2">
    <source>
        <dbReference type="Proteomes" id="UP000050416"/>
    </source>
</evidence>
<dbReference type="STRING" id="1305731.GCA_000934705_00545"/>
<protein>
    <submittedName>
        <fullName evidence="1">Putative membrane protein</fullName>
    </submittedName>
</protein>
<evidence type="ECO:0000313" key="1">
    <source>
        <dbReference type="EMBL" id="KPQ29147.1"/>
    </source>
</evidence>
<gene>
    <name evidence="1" type="ORF">HLUCCX14_07675</name>
</gene>
<dbReference type="EMBL" id="LJZQ01000008">
    <property type="protein sequence ID" value="KPQ29147.1"/>
    <property type="molecule type" value="Genomic_DNA"/>
</dbReference>
<dbReference type="PATRIC" id="fig|1305731.5.peg.349"/>
<dbReference type="Proteomes" id="UP000050416">
    <property type="component" value="Unassembled WGS sequence"/>
</dbReference>
<proteinExistence type="predicted"/>
<dbReference type="OrthoDB" id="6076742at2"/>
<comment type="caution">
    <text evidence="1">The sequence shown here is derived from an EMBL/GenBank/DDBJ whole genome shotgun (WGS) entry which is preliminary data.</text>
</comment>
<dbReference type="AlphaFoldDB" id="A0A0P8D075"/>
<reference evidence="1 2" key="1">
    <citation type="submission" date="2015-09" db="EMBL/GenBank/DDBJ databases">
        <title>Identification and resolution of microdiversity through metagenomic sequencing of parallel consortia.</title>
        <authorList>
            <person name="Nelson W.C."/>
            <person name="Romine M.F."/>
            <person name="Lindemann S.R."/>
        </authorList>
    </citation>
    <scope>NUCLEOTIDE SEQUENCE [LARGE SCALE GENOMIC DNA]</scope>
    <source>
        <strain evidence="1">HL-55</strain>
    </source>
</reference>
<accession>A0A0P8D075</accession>
<organism evidence="1 2">
    <name type="scientific">Marinobacter excellens HL-55</name>
    <dbReference type="NCBI Taxonomy" id="1305731"/>
    <lineage>
        <taxon>Bacteria</taxon>
        <taxon>Pseudomonadati</taxon>
        <taxon>Pseudomonadota</taxon>
        <taxon>Gammaproteobacteria</taxon>
        <taxon>Pseudomonadales</taxon>
        <taxon>Marinobacteraceae</taxon>
        <taxon>Marinobacter</taxon>
    </lineage>
</organism>